<evidence type="ECO:0000256" key="5">
    <source>
        <dbReference type="SAM" id="SignalP"/>
    </source>
</evidence>
<dbReference type="Gene3D" id="3.40.630.40">
    <property type="entry name" value="Zn-dependent exopeptidases"/>
    <property type="match status" value="1"/>
</dbReference>
<dbReference type="PANTHER" id="PTHR30404">
    <property type="entry name" value="N-ACETYLMURAMOYL-L-ALANINE AMIDASE"/>
    <property type="match status" value="1"/>
</dbReference>
<dbReference type="PANTHER" id="PTHR30404:SF0">
    <property type="entry name" value="N-ACETYLMURAMOYL-L-ALANINE AMIDASE AMIC"/>
    <property type="match status" value="1"/>
</dbReference>
<evidence type="ECO:0000256" key="1">
    <source>
        <dbReference type="ARBA" id="ARBA00022729"/>
    </source>
</evidence>
<protein>
    <recommendedName>
        <fullName evidence="10">N-acetylmuramoyl-L-alanine amidase</fullName>
    </recommendedName>
</protein>
<dbReference type="InterPro" id="IPR002508">
    <property type="entry name" value="MurNAc-LAA_cat"/>
</dbReference>
<comment type="caution">
    <text evidence="8">The sequence shown here is derived from an EMBL/GenBank/DDBJ whole genome shotgun (WGS) entry which is preliminary data.</text>
</comment>
<dbReference type="Gene3D" id="2.30.30.40">
    <property type="entry name" value="SH3 Domains"/>
    <property type="match status" value="1"/>
</dbReference>
<dbReference type="Proteomes" id="UP001500782">
    <property type="component" value="Unassembled WGS sequence"/>
</dbReference>
<keyword evidence="2" id="KW-0378">Hydrolase</keyword>
<feature type="compositionally biased region" description="Polar residues" evidence="4">
    <location>
        <begin position="38"/>
        <end position="63"/>
    </location>
</feature>
<evidence type="ECO:0000259" key="6">
    <source>
        <dbReference type="PROSITE" id="PS51272"/>
    </source>
</evidence>
<evidence type="ECO:0000256" key="4">
    <source>
        <dbReference type="SAM" id="MobiDB-lite"/>
    </source>
</evidence>
<dbReference type="EMBL" id="BAAADJ010000004">
    <property type="protein sequence ID" value="GAA0315638.1"/>
    <property type="molecule type" value="Genomic_DNA"/>
</dbReference>
<evidence type="ECO:0008006" key="10">
    <source>
        <dbReference type="Google" id="ProtNLM"/>
    </source>
</evidence>
<proteinExistence type="predicted"/>
<evidence type="ECO:0000259" key="7">
    <source>
        <dbReference type="PROSITE" id="PS51781"/>
    </source>
</evidence>
<feature type="domain" description="SLH" evidence="6">
    <location>
        <begin position="234"/>
        <end position="297"/>
    </location>
</feature>
<reference evidence="8 9" key="1">
    <citation type="journal article" date="2019" name="Int. J. Syst. Evol. Microbiol.">
        <title>The Global Catalogue of Microorganisms (GCM) 10K type strain sequencing project: providing services to taxonomists for standard genome sequencing and annotation.</title>
        <authorList>
            <consortium name="The Broad Institute Genomics Platform"/>
            <consortium name="The Broad Institute Genome Sequencing Center for Infectious Disease"/>
            <person name="Wu L."/>
            <person name="Ma J."/>
        </authorList>
    </citation>
    <scope>NUCLEOTIDE SEQUENCE [LARGE SCALE GENOMIC DNA]</scope>
    <source>
        <strain evidence="8 9">JCM 9731</strain>
    </source>
</reference>
<feature type="signal peptide" evidence="5">
    <location>
        <begin position="1"/>
        <end position="23"/>
    </location>
</feature>
<feature type="compositionally biased region" description="Acidic residues" evidence="4">
    <location>
        <begin position="116"/>
        <end position="151"/>
    </location>
</feature>
<feature type="domain" description="SLH" evidence="6">
    <location>
        <begin position="174"/>
        <end position="233"/>
    </location>
</feature>
<gene>
    <name evidence="8" type="ORF">GCM10008967_02750</name>
</gene>
<dbReference type="PROSITE" id="PS51781">
    <property type="entry name" value="SH3B"/>
    <property type="match status" value="1"/>
</dbReference>
<sequence length="625" mass="68862">MRKVLQSLTAGLLFLSIPGPVSYANELTSEGSEPDVVTQESSNLEDASSLSNNESTTGETTATQDEESTTENDTTDSNTDSTSNEDLINEADSTTDDNGNTVNENSCTDIEQSQDNTEESTMDTDENTTEDETIDQEESTLDETETSEENNECLVEIQTELPNEELLAKIASTSTHYFKDIGTSYRAADEIYYLASGGIVYGTTPDMFSPDRKVTRAEAAAMIGRALSLNGTRKSTIFPDVGSGNFASGYIQAAVDKKIISGYNDGTFKPDQPVTRGEMAIMISKAFTYGDATIQEATETLMEKGISDGLPDGTFGSHLHIIRADFSVFLARGILVDLRSKPTETFDEDMFVIATDLNVRTGPGTLFPKIALLQPMPVKIAYQIGDWYYVTWEDGKTGFVYGEYLSTNPDDTVDTIDKILRETHIIIDPGHGSPDPGADGFGIYEKDVVLDVGNKLKAYLEQTPLTVSMTRETDRKIELADRVSFAEQQGGDMFVSIHTNAFNGSANGTETYYYRTASTNPYTSESRALALYIQNRLIEAWNLNDRGIKHGNFHVLRENTMPAVLVELGFIDNKGDNQKISSPAERQKAAKAMFFGILDYYYHYEGLDIGFLYTEMNGTPSKRLH</sequence>
<dbReference type="InterPro" id="IPR050695">
    <property type="entry name" value="N-acetylmuramoyl_amidase_3"/>
</dbReference>
<keyword evidence="9" id="KW-1185">Reference proteome</keyword>
<evidence type="ECO:0000313" key="9">
    <source>
        <dbReference type="Proteomes" id="UP001500782"/>
    </source>
</evidence>
<keyword evidence="1 5" id="KW-0732">Signal</keyword>
<dbReference type="SMART" id="SM00287">
    <property type="entry name" value="SH3b"/>
    <property type="match status" value="1"/>
</dbReference>
<evidence type="ECO:0000313" key="8">
    <source>
        <dbReference type="EMBL" id="GAA0315638.1"/>
    </source>
</evidence>
<dbReference type="SUPFAM" id="SSF53187">
    <property type="entry name" value="Zn-dependent exopeptidases"/>
    <property type="match status" value="1"/>
</dbReference>
<organism evidence="8 9">
    <name type="scientific">Bacillus carboniphilus</name>
    <dbReference type="NCBI Taxonomy" id="86663"/>
    <lineage>
        <taxon>Bacteria</taxon>
        <taxon>Bacillati</taxon>
        <taxon>Bacillota</taxon>
        <taxon>Bacilli</taxon>
        <taxon>Bacillales</taxon>
        <taxon>Bacillaceae</taxon>
        <taxon>Bacillus</taxon>
    </lineage>
</organism>
<dbReference type="PROSITE" id="PS51272">
    <property type="entry name" value="SLH"/>
    <property type="match status" value="2"/>
</dbReference>
<feature type="domain" description="SH3b" evidence="7">
    <location>
        <begin position="346"/>
        <end position="409"/>
    </location>
</feature>
<feature type="compositionally biased region" description="Low complexity" evidence="4">
    <location>
        <begin position="75"/>
        <end position="86"/>
    </location>
</feature>
<keyword evidence="3" id="KW-0961">Cell wall biogenesis/degradation</keyword>
<dbReference type="RefSeq" id="WP_343795673.1">
    <property type="nucleotide sequence ID" value="NZ_BAAADJ010000004.1"/>
</dbReference>
<dbReference type="SMART" id="SM00646">
    <property type="entry name" value="Ami_3"/>
    <property type="match status" value="1"/>
</dbReference>
<feature type="region of interest" description="Disordered" evidence="4">
    <location>
        <begin position="26"/>
        <end position="151"/>
    </location>
</feature>
<dbReference type="Pfam" id="PF00395">
    <property type="entry name" value="SLH"/>
    <property type="match status" value="2"/>
</dbReference>
<feature type="compositionally biased region" description="Polar residues" evidence="4">
    <location>
        <begin position="96"/>
        <end position="114"/>
    </location>
</feature>
<name>A0ABN0VRQ0_9BACI</name>
<feature type="compositionally biased region" description="Acidic residues" evidence="4">
    <location>
        <begin position="64"/>
        <end position="74"/>
    </location>
</feature>
<evidence type="ECO:0000256" key="3">
    <source>
        <dbReference type="ARBA" id="ARBA00023316"/>
    </source>
</evidence>
<dbReference type="InterPro" id="IPR003646">
    <property type="entry name" value="SH3-like_bac-type"/>
</dbReference>
<evidence type="ECO:0000256" key="2">
    <source>
        <dbReference type="ARBA" id="ARBA00022801"/>
    </source>
</evidence>
<dbReference type="CDD" id="cd02696">
    <property type="entry name" value="MurNAc-LAA"/>
    <property type="match status" value="1"/>
</dbReference>
<dbReference type="Pfam" id="PF01520">
    <property type="entry name" value="Amidase_3"/>
    <property type="match status" value="1"/>
</dbReference>
<dbReference type="InterPro" id="IPR001119">
    <property type="entry name" value="SLH_dom"/>
</dbReference>
<accession>A0ABN0VRQ0</accession>
<feature type="chain" id="PRO_5045711485" description="N-acetylmuramoyl-L-alanine amidase" evidence="5">
    <location>
        <begin position="24"/>
        <end position="625"/>
    </location>
</feature>